<accession>A0AAW7Z9J8</accession>
<evidence type="ECO:0000256" key="1">
    <source>
        <dbReference type="ARBA" id="ARBA00022801"/>
    </source>
</evidence>
<dbReference type="Proteomes" id="UP001172911">
    <property type="component" value="Unassembled WGS sequence"/>
</dbReference>
<dbReference type="InterPro" id="IPR036526">
    <property type="entry name" value="C-N_Hydrolase_sf"/>
</dbReference>
<dbReference type="Pfam" id="PF00795">
    <property type="entry name" value="CN_hydrolase"/>
    <property type="match status" value="1"/>
</dbReference>
<reference evidence="3" key="1">
    <citation type="journal article" date="2023" name="J. Hazard. Mater.">
        <title>Anaerobic biodegradation of pyrene and benzo[a]pyrene by a new sulfate-reducing Desulforamulus aquiferis strain DSA.</title>
        <authorList>
            <person name="Zhang Z."/>
            <person name="Sun J."/>
            <person name="Gong X."/>
            <person name="Wang C."/>
            <person name="Wang H."/>
        </authorList>
    </citation>
    <scope>NUCLEOTIDE SEQUENCE</scope>
    <source>
        <strain evidence="3">DSA</strain>
    </source>
</reference>
<reference evidence="3" key="2">
    <citation type="submission" date="2023-03" db="EMBL/GenBank/DDBJ databases">
        <authorList>
            <person name="Zhang Z."/>
        </authorList>
    </citation>
    <scope>NUCLEOTIDE SEQUENCE</scope>
    <source>
        <strain evidence="3">DSA</strain>
    </source>
</reference>
<gene>
    <name evidence="3" type="ORF">P6N53_01740</name>
</gene>
<dbReference type="RefSeq" id="WP_304540660.1">
    <property type="nucleotide sequence ID" value="NZ_JARPTC010000002.1"/>
</dbReference>
<proteinExistence type="predicted"/>
<evidence type="ECO:0000313" key="4">
    <source>
        <dbReference type="Proteomes" id="UP001172911"/>
    </source>
</evidence>
<evidence type="ECO:0000259" key="2">
    <source>
        <dbReference type="PROSITE" id="PS50263"/>
    </source>
</evidence>
<dbReference type="PANTHER" id="PTHR43674">
    <property type="entry name" value="NITRILASE C965.09-RELATED"/>
    <property type="match status" value="1"/>
</dbReference>
<dbReference type="AlphaFoldDB" id="A0AAW7Z9J8"/>
<protein>
    <submittedName>
        <fullName evidence="3">Nitrilase-related carbon-nitrogen hydrolase</fullName>
    </submittedName>
</protein>
<dbReference type="InterPro" id="IPR003010">
    <property type="entry name" value="C-N_Hydrolase"/>
</dbReference>
<comment type="caution">
    <text evidence="3">The sequence shown here is derived from an EMBL/GenBank/DDBJ whole genome shotgun (WGS) entry which is preliminary data.</text>
</comment>
<feature type="domain" description="CN hydrolase" evidence="2">
    <location>
        <begin position="4"/>
        <end position="243"/>
    </location>
</feature>
<dbReference type="EMBL" id="JARPTC010000002">
    <property type="protein sequence ID" value="MDO7785949.1"/>
    <property type="molecule type" value="Genomic_DNA"/>
</dbReference>
<dbReference type="PROSITE" id="PS50263">
    <property type="entry name" value="CN_HYDROLASE"/>
    <property type="match status" value="1"/>
</dbReference>
<dbReference type="PANTHER" id="PTHR43674:SF2">
    <property type="entry name" value="BETA-UREIDOPROPIONASE"/>
    <property type="match status" value="1"/>
</dbReference>
<evidence type="ECO:0000313" key="3">
    <source>
        <dbReference type="EMBL" id="MDO7785949.1"/>
    </source>
</evidence>
<name>A0AAW7Z9J8_9FIRM</name>
<sequence length="282" mass="30969">MLDTKIALVQMESKLGGVKENLEKINGYVNQAAGEKADIICFPEMCITGYGRDIAKKIAVNLEAGDVSRPLMEMSAQNNIVIVVGLAECNDDGKPFITQLVVQPKGVVEKYRKTHLGNSEKPYYSPGSDFKVFDHTKVKFGIQICWDMHFPEMTAILSLRGAELVLAPHASPVVVGDRRGIWLKYLAARAYDNAVFVAACNLVGEDGGGGNFCGGALVLDPKGNVLAEDFNGKESMLLVDLRSDKINKIRGQQSSTMANSFYLKSRRPELYTELIKEMNQSN</sequence>
<dbReference type="GO" id="GO:0016811">
    <property type="term" value="F:hydrolase activity, acting on carbon-nitrogen (but not peptide) bonds, in linear amides"/>
    <property type="evidence" value="ECO:0007669"/>
    <property type="project" value="TreeGrafter"/>
</dbReference>
<dbReference type="Gene3D" id="3.60.110.10">
    <property type="entry name" value="Carbon-nitrogen hydrolase"/>
    <property type="match status" value="1"/>
</dbReference>
<keyword evidence="4" id="KW-1185">Reference proteome</keyword>
<keyword evidence="1 3" id="KW-0378">Hydrolase</keyword>
<dbReference type="SUPFAM" id="SSF56317">
    <property type="entry name" value="Carbon-nitrogen hydrolase"/>
    <property type="match status" value="1"/>
</dbReference>
<organism evidence="3 4">
    <name type="scientific">Desulforamulus aquiferis</name>
    <dbReference type="NCBI Taxonomy" id="1397668"/>
    <lineage>
        <taxon>Bacteria</taxon>
        <taxon>Bacillati</taxon>
        <taxon>Bacillota</taxon>
        <taxon>Clostridia</taxon>
        <taxon>Eubacteriales</taxon>
        <taxon>Peptococcaceae</taxon>
        <taxon>Desulforamulus</taxon>
    </lineage>
</organism>
<dbReference type="InterPro" id="IPR050345">
    <property type="entry name" value="Aliph_Amidase/BUP"/>
</dbReference>